<dbReference type="Pfam" id="PF04500">
    <property type="entry name" value="FLYWCH"/>
    <property type="match status" value="1"/>
</dbReference>
<evidence type="ECO:0000313" key="8">
    <source>
        <dbReference type="Proteomes" id="UP000663856"/>
    </source>
</evidence>
<keyword evidence="9" id="KW-1185">Reference proteome</keyword>
<evidence type="ECO:0000256" key="3">
    <source>
        <dbReference type="ARBA" id="ARBA00022833"/>
    </source>
</evidence>
<evidence type="ECO:0000259" key="5">
    <source>
        <dbReference type="Pfam" id="PF10551"/>
    </source>
</evidence>
<feature type="non-terminal residue" evidence="6">
    <location>
        <position position="1"/>
    </location>
</feature>
<keyword evidence="3" id="KW-0862">Zinc</keyword>
<keyword evidence="1" id="KW-0479">Metal-binding</keyword>
<name>A0A816R8S3_9BILA</name>
<feature type="domain" description="MULE transposase" evidence="5">
    <location>
        <begin position="175"/>
        <end position="265"/>
    </location>
</feature>
<dbReference type="InterPro" id="IPR018289">
    <property type="entry name" value="MULE_transposase_dom"/>
</dbReference>
<keyword evidence="2" id="KW-0863">Zinc-finger</keyword>
<gene>
    <name evidence="7" type="ORF">OVN521_LOCUS23967</name>
    <name evidence="6" type="ORF">WKI299_LOCUS14329</name>
</gene>
<dbReference type="Proteomes" id="UP000663856">
    <property type="component" value="Unassembled WGS sequence"/>
</dbReference>
<evidence type="ECO:0000256" key="2">
    <source>
        <dbReference type="ARBA" id="ARBA00022771"/>
    </source>
</evidence>
<reference evidence="6" key="1">
    <citation type="submission" date="2021-02" db="EMBL/GenBank/DDBJ databases">
        <authorList>
            <person name="Nowell W R."/>
        </authorList>
    </citation>
    <scope>NUCLEOTIDE SEQUENCE</scope>
</reference>
<dbReference type="Gene3D" id="2.20.25.240">
    <property type="match status" value="1"/>
</dbReference>
<accession>A0A816R8S3</accession>
<dbReference type="EMBL" id="CAJNRF010005564">
    <property type="protein sequence ID" value="CAF2071985.1"/>
    <property type="molecule type" value="Genomic_DNA"/>
</dbReference>
<dbReference type="Proteomes" id="UP000663866">
    <property type="component" value="Unassembled WGS sequence"/>
</dbReference>
<protein>
    <recommendedName>
        <fullName evidence="10">MULE transposase domain-containing protein</fullName>
    </recommendedName>
</protein>
<dbReference type="InterPro" id="IPR007588">
    <property type="entry name" value="Znf_FLYWCH"/>
</dbReference>
<proteinExistence type="predicted"/>
<evidence type="ECO:0000259" key="4">
    <source>
        <dbReference type="Pfam" id="PF04500"/>
    </source>
</evidence>
<organism evidence="6 8">
    <name type="scientific">Rotaria magnacalcarata</name>
    <dbReference type="NCBI Taxonomy" id="392030"/>
    <lineage>
        <taxon>Eukaryota</taxon>
        <taxon>Metazoa</taxon>
        <taxon>Spiralia</taxon>
        <taxon>Gnathifera</taxon>
        <taxon>Rotifera</taxon>
        <taxon>Eurotatoria</taxon>
        <taxon>Bdelloidea</taxon>
        <taxon>Philodinida</taxon>
        <taxon>Philodinidae</taxon>
        <taxon>Rotaria</taxon>
    </lineage>
</organism>
<dbReference type="PANTHER" id="PTHR47160">
    <property type="entry name" value="PUTATIVE-RELATED"/>
    <property type="match status" value="1"/>
</dbReference>
<dbReference type="PANTHER" id="PTHR47160:SF10">
    <property type="entry name" value="MULE TRANSPOSASE DOMAIN-CONTAINING PROTEIN"/>
    <property type="match status" value="1"/>
</dbReference>
<comment type="caution">
    <text evidence="6">The sequence shown here is derived from an EMBL/GenBank/DDBJ whole genome shotgun (WGS) entry which is preliminary data.</text>
</comment>
<dbReference type="Pfam" id="PF10551">
    <property type="entry name" value="MULE"/>
    <property type="match status" value="1"/>
</dbReference>
<feature type="domain" description="FLYWCH-type" evidence="4">
    <location>
        <begin position="9"/>
        <end position="64"/>
    </location>
</feature>
<dbReference type="GO" id="GO:0008270">
    <property type="term" value="F:zinc ion binding"/>
    <property type="evidence" value="ECO:0007669"/>
    <property type="project" value="UniProtKB-KW"/>
</dbReference>
<dbReference type="EMBL" id="CAJOBG010005572">
    <property type="protein sequence ID" value="CAF4157906.1"/>
    <property type="molecule type" value="Genomic_DNA"/>
</dbReference>
<evidence type="ECO:0000313" key="6">
    <source>
        <dbReference type="EMBL" id="CAF2071985.1"/>
    </source>
</evidence>
<evidence type="ECO:0000313" key="9">
    <source>
        <dbReference type="Proteomes" id="UP000663866"/>
    </source>
</evidence>
<evidence type="ECO:0008006" key="10">
    <source>
        <dbReference type="Google" id="ProtNLM"/>
    </source>
</evidence>
<evidence type="ECO:0000256" key="1">
    <source>
        <dbReference type="ARBA" id="ARBA00022723"/>
    </source>
</evidence>
<dbReference type="AlphaFoldDB" id="A0A816R8S3"/>
<evidence type="ECO:0000313" key="7">
    <source>
        <dbReference type="EMBL" id="CAF4157906.1"/>
    </source>
</evidence>
<sequence length="453" mass="52368">MSQIEQPSSVKGKPMILHEGYIYTVERTTKTKSIFRCKNRDCKARCHTNLSMGALLLLLISHCHAPQPDSVPAIQLKNEIKAHAAITDESTKTIIHSTLRTYPLSDAGQHPKNEPLMLMIQRQRTTETVDADGRLPDKLRKSYRDEGFISHEDKKLIIFTKKTNLSILKQNKHWFADRTFKVCLDDYYQLFTLHTMMTIAITPLVYGLLIGKSAEHYNLFIEKVLEQDNFQPESIMTDFETGTIKPVKDMLPNILHKGCLFHFSQAVWRQVQNKGLTTKYSEDEFFRLDVKQLNALAFAPLDQIITGFGLVCDQFDDDADDLLEYFEKTCIDEQKISETDRKKPQFDHRLWNIHDRVVATAPRPNNSVEGSHNVFANRVAISHPTIVKLGEKIRREQSKFEVDMTKILQSHDIKTKKACYRKLDERITRLVNSFDPTQLDQFLKNMAVNITLW</sequence>